<dbReference type="Pfam" id="PF05317">
    <property type="entry name" value="Thermopsin"/>
    <property type="match status" value="1"/>
</dbReference>
<keyword evidence="1" id="KW-0812">Transmembrane</keyword>
<name>F0NBJ6_SACI5</name>
<keyword evidence="2" id="KW-0645">Protease</keyword>
<dbReference type="GO" id="GO:0008233">
    <property type="term" value="F:peptidase activity"/>
    <property type="evidence" value="ECO:0007669"/>
    <property type="project" value="UniProtKB-KW"/>
</dbReference>
<feature type="transmembrane region" description="Helical" evidence="1">
    <location>
        <begin position="451"/>
        <end position="473"/>
    </location>
</feature>
<evidence type="ECO:0000313" key="2">
    <source>
        <dbReference type="EMBL" id="ADX85533.1"/>
    </source>
</evidence>
<reference evidence="2 3" key="1">
    <citation type="journal article" date="2011" name="J. Bacteriol.">
        <title>Genome analyses of icelandic strains of Sulfolobus islandicus, model organisms for genetic and virus-host interaction studies.</title>
        <authorList>
            <person name="Guo L."/>
            <person name="Brugger K."/>
            <person name="Liu C."/>
            <person name="Shah S.A."/>
            <person name="Zheng H."/>
            <person name="Zhu Y."/>
            <person name="Wang S."/>
            <person name="Lillestol R.K."/>
            <person name="Chen L."/>
            <person name="Frank J."/>
            <person name="Prangishvili D."/>
            <person name="Paulin L."/>
            <person name="She Q."/>
            <person name="Huang L."/>
            <person name="Garrett R.A."/>
        </authorList>
    </citation>
    <scope>NUCLEOTIDE SEQUENCE [LARGE SCALE GENOMIC DNA]</scope>
    <source>
        <strain evidence="2 3">REY15A</strain>
    </source>
</reference>
<accession>F0NBJ6</accession>
<dbReference type="RefSeq" id="WP_014513999.1">
    <property type="nucleotide sequence ID" value="NC_017276.1"/>
</dbReference>
<dbReference type="HOGENOM" id="CLU_604984_0_0_2"/>
<keyword evidence="2" id="KW-0378">Hydrolase</keyword>
<dbReference type="Proteomes" id="UP000002664">
    <property type="component" value="Chromosome"/>
</dbReference>
<organism evidence="2 3">
    <name type="scientific">Saccharolobus islandicus (strain REY15A)</name>
    <name type="common">Sulfolobus islandicus</name>
    <dbReference type="NCBI Taxonomy" id="930945"/>
    <lineage>
        <taxon>Archaea</taxon>
        <taxon>Thermoproteota</taxon>
        <taxon>Thermoprotei</taxon>
        <taxon>Sulfolobales</taxon>
        <taxon>Sulfolobaceae</taxon>
        <taxon>Saccharolobus</taxon>
    </lineage>
</organism>
<sequence>MRLILILFLAFFISSIVSIAFVYQFNPEKITLLPNYYDCFSVNIVKGQVYIFNVTASNLVTIMIMDPQDFYSFRNGYSASSLYIKVSQAETFEISDPGSYYIVIYNNVSGEDVTVKVDYTSIPVDLYYIRQSLPAPIGIVYYGEYNGSNFVNYTTVKYEEAIGYATLYSISAYNSTPPAQVNPYGASLQLNVMLQINTEMSSYQFWLQNVITFITSGDYYCIDDNVWNSTLRPSLLTNSSVTGNGAVYFSDEQHGYYYGYTVGGFNYTFPFSVILHIKLQNVTPNGVIVSFGYNKGGGVIWYDNVTIHVNDVTSAYMLIDPMNMTGDNHFYDLELVFGGESNGEYTYFNSLNASLALAMELPNGNYVYPYPLYTFGSDTEESADNLQTVFVNGHAYVTLGNDNFYTQGASAVPELFFPNTENSLTNQSIENTTLSLQNTENSLTNQSIEDIALGLGIIIVIIAVIIWALRKLIRWMKRLRKHKSHRFRARRRR</sequence>
<evidence type="ECO:0000256" key="1">
    <source>
        <dbReference type="SAM" id="Phobius"/>
    </source>
</evidence>
<protein>
    <submittedName>
        <fullName evidence="2">Thermopsin protease</fullName>
    </submittedName>
</protein>
<keyword evidence="1" id="KW-0472">Membrane</keyword>
<evidence type="ECO:0000313" key="3">
    <source>
        <dbReference type="Proteomes" id="UP000002664"/>
    </source>
</evidence>
<dbReference type="eggNOG" id="arCOG03672">
    <property type="taxonomic scope" value="Archaea"/>
</dbReference>
<dbReference type="MEROPS" id="A05.001"/>
<keyword evidence="1" id="KW-1133">Transmembrane helix</keyword>
<proteinExistence type="predicted"/>
<keyword evidence="3" id="KW-1185">Reference proteome</keyword>
<dbReference type="AlphaFoldDB" id="F0NBJ6"/>
<dbReference type="EMBL" id="CP002425">
    <property type="protein sequence ID" value="ADX85533.1"/>
    <property type="molecule type" value="Genomic_DNA"/>
</dbReference>
<dbReference type="InterPro" id="IPR007981">
    <property type="entry name" value="Peptidase_A5"/>
</dbReference>
<dbReference type="GO" id="GO:0006508">
    <property type="term" value="P:proteolysis"/>
    <property type="evidence" value="ECO:0007669"/>
    <property type="project" value="UniProtKB-KW"/>
</dbReference>
<dbReference type="GeneID" id="12418411"/>
<dbReference type="KEGG" id="sir:SiRe_1468"/>
<gene>
    <name evidence="2" type="ordered locus">SiRe_1468</name>
</gene>